<dbReference type="Proteomes" id="UP001597214">
    <property type="component" value="Unassembled WGS sequence"/>
</dbReference>
<proteinExistence type="predicted"/>
<sequence length="57" mass="6656">MKFDLKKMKKLAEVDALIKFQVTDLTKRLGSEDEAYQIVFNSEVLDAPEFEEVYNNL</sequence>
<keyword evidence="2" id="KW-1185">Reference proteome</keyword>
<comment type="caution">
    <text evidence="1">The sequence shown here is derived from an EMBL/GenBank/DDBJ whole genome shotgun (WGS) entry which is preliminary data.</text>
</comment>
<evidence type="ECO:0000313" key="2">
    <source>
        <dbReference type="Proteomes" id="UP001597214"/>
    </source>
</evidence>
<evidence type="ECO:0000313" key="1">
    <source>
        <dbReference type="EMBL" id="MFD1736185.1"/>
    </source>
</evidence>
<protein>
    <submittedName>
        <fullName evidence="1">Uncharacterized protein</fullName>
    </submittedName>
</protein>
<organism evidence="1 2">
    <name type="scientific">Bacillus salitolerans</name>
    <dbReference type="NCBI Taxonomy" id="1437434"/>
    <lineage>
        <taxon>Bacteria</taxon>
        <taxon>Bacillati</taxon>
        <taxon>Bacillota</taxon>
        <taxon>Bacilli</taxon>
        <taxon>Bacillales</taxon>
        <taxon>Bacillaceae</taxon>
        <taxon>Bacillus</taxon>
    </lineage>
</organism>
<accession>A0ABW4LLY4</accession>
<reference evidence="2" key="1">
    <citation type="journal article" date="2019" name="Int. J. Syst. Evol. Microbiol.">
        <title>The Global Catalogue of Microorganisms (GCM) 10K type strain sequencing project: providing services to taxonomists for standard genome sequencing and annotation.</title>
        <authorList>
            <consortium name="The Broad Institute Genomics Platform"/>
            <consortium name="The Broad Institute Genome Sequencing Center for Infectious Disease"/>
            <person name="Wu L."/>
            <person name="Ma J."/>
        </authorList>
    </citation>
    <scope>NUCLEOTIDE SEQUENCE [LARGE SCALE GENOMIC DNA]</scope>
    <source>
        <strain evidence="2">CCUG 49339</strain>
    </source>
</reference>
<gene>
    <name evidence="1" type="ORF">ACFSCX_06360</name>
</gene>
<name>A0ABW4LLY4_9BACI</name>
<dbReference type="EMBL" id="JBHUEM010000005">
    <property type="protein sequence ID" value="MFD1736185.1"/>
    <property type="molecule type" value="Genomic_DNA"/>
</dbReference>
<dbReference type="RefSeq" id="WP_377927332.1">
    <property type="nucleotide sequence ID" value="NZ_JBHUEM010000005.1"/>
</dbReference>